<reference evidence="3" key="1">
    <citation type="submission" date="2021-01" db="EMBL/GenBank/DDBJ databases">
        <title>Whole genome shotgun sequence of Actinoplanes ferrugineus NBRC 15555.</title>
        <authorList>
            <person name="Komaki H."/>
            <person name="Tamura T."/>
        </authorList>
    </citation>
    <scope>NUCLEOTIDE SEQUENCE</scope>
    <source>
        <strain evidence="3">NBRC 15555</strain>
    </source>
</reference>
<evidence type="ECO:0000313" key="3">
    <source>
        <dbReference type="EMBL" id="GIE15799.1"/>
    </source>
</evidence>
<sequence length="255" mass="26273">MRRRIVLMLIAAVMAGLSALAVVAYGHSADQRALNGAQGTWVLLATANIPADTTGADIRSRKLVRQVLMPARAVPSGAMSKLDESFDKRTLNAALQPDQMLLEGQFSHPAPATASPAPTFALPAGKVAVAVDLTVARQVAGNVDTGAVVTIYLTKPNGNDTRDQTTTVVVPRTTVISVGERPRTTAAAPQPSATVVPTVVSSAPVDATAGLDRYVVTVAVTPAEAEQLINGYNTGELHLGLIATPSTAPAPGARS</sequence>
<feature type="chain" id="PRO_5039621716" description="Flp pilus assembly protein RcpC/CpaB domain-containing protein" evidence="1">
    <location>
        <begin position="25"/>
        <end position="255"/>
    </location>
</feature>
<feature type="signal peptide" evidence="1">
    <location>
        <begin position="1"/>
        <end position="24"/>
    </location>
</feature>
<dbReference type="Pfam" id="PF16976">
    <property type="entry name" value="RcpC"/>
    <property type="match status" value="1"/>
</dbReference>
<feature type="domain" description="Flp pilus assembly protein RcpC/CpaB" evidence="2">
    <location>
        <begin position="121"/>
        <end position="241"/>
    </location>
</feature>
<dbReference type="EMBL" id="BOMM01000073">
    <property type="protein sequence ID" value="GIE15799.1"/>
    <property type="molecule type" value="Genomic_DNA"/>
</dbReference>
<evidence type="ECO:0000256" key="1">
    <source>
        <dbReference type="SAM" id="SignalP"/>
    </source>
</evidence>
<evidence type="ECO:0000259" key="2">
    <source>
        <dbReference type="Pfam" id="PF16976"/>
    </source>
</evidence>
<dbReference type="AlphaFoldDB" id="A0A919MIA4"/>
<dbReference type="Proteomes" id="UP000598174">
    <property type="component" value="Unassembled WGS sequence"/>
</dbReference>
<protein>
    <recommendedName>
        <fullName evidence="2">Flp pilus assembly protein RcpC/CpaB domain-containing protein</fullName>
    </recommendedName>
</protein>
<organism evidence="3 4">
    <name type="scientific">Paractinoplanes ferrugineus</name>
    <dbReference type="NCBI Taxonomy" id="113564"/>
    <lineage>
        <taxon>Bacteria</taxon>
        <taxon>Bacillati</taxon>
        <taxon>Actinomycetota</taxon>
        <taxon>Actinomycetes</taxon>
        <taxon>Micromonosporales</taxon>
        <taxon>Micromonosporaceae</taxon>
        <taxon>Paractinoplanes</taxon>
    </lineage>
</organism>
<dbReference type="InterPro" id="IPR031571">
    <property type="entry name" value="RcpC_dom"/>
</dbReference>
<keyword evidence="4" id="KW-1185">Reference proteome</keyword>
<evidence type="ECO:0000313" key="4">
    <source>
        <dbReference type="Proteomes" id="UP000598174"/>
    </source>
</evidence>
<gene>
    <name evidence="3" type="ORF">Afe05nite_76390</name>
</gene>
<keyword evidence="1" id="KW-0732">Signal</keyword>
<name>A0A919MIA4_9ACTN</name>
<dbReference type="RefSeq" id="WP_203822153.1">
    <property type="nucleotide sequence ID" value="NZ_BAAABP010000030.1"/>
</dbReference>
<proteinExistence type="predicted"/>
<comment type="caution">
    <text evidence="3">The sequence shown here is derived from an EMBL/GenBank/DDBJ whole genome shotgun (WGS) entry which is preliminary data.</text>
</comment>
<accession>A0A919MIA4</accession>